<dbReference type="GO" id="GO:0016301">
    <property type="term" value="F:kinase activity"/>
    <property type="evidence" value="ECO:0007669"/>
    <property type="project" value="UniProtKB-KW"/>
</dbReference>
<keyword evidence="8" id="KW-0902">Two-component regulatory system</keyword>
<comment type="catalytic activity">
    <reaction evidence="1">
        <text>ATP + protein L-histidine = ADP + protein N-phospho-L-histidine.</text>
        <dbReference type="EC" id="2.7.13.3"/>
    </reaction>
</comment>
<dbReference type="RefSeq" id="WP_358135907.1">
    <property type="nucleotide sequence ID" value="NZ_JBFALK010000013.1"/>
</dbReference>
<dbReference type="Pfam" id="PF02518">
    <property type="entry name" value="HATPase_c"/>
    <property type="match status" value="1"/>
</dbReference>
<evidence type="ECO:0000256" key="6">
    <source>
        <dbReference type="ARBA" id="ARBA00022777"/>
    </source>
</evidence>
<evidence type="ECO:0000256" key="5">
    <source>
        <dbReference type="ARBA" id="ARBA00022741"/>
    </source>
</evidence>
<evidence type="ECO:0000259" key="13">
    <source>
        <dbReference type="Pfam" id="PF23539"/>
    </source>
</evidence>
<dbReference type="InterPro" id="IPR055558">
    <property type="entry name" value="DUF7134"/>
</dbReference>
<evidence type="ECO:0000313" key="15">
    <source>
        <dbReference type="Proteomes" id="UP001551675"/>
    </source>
</evidence>
<sequence>MVRLRALPPLGVDAVLTAVVLAAQSVPFFYTRRMAGPEPWTVLEYLPVVGTALPLIVRRRYPFAVLLAILMATAAYSLNDPDIPAQPLWYGQLVATYTVAQLAPRWQRLLIILAMVPGVAVTVGSVPTLVRGLLTWAAAYALGRAVAVHQTYTKVLEDRAAQLEREREIEAERAAERERARIARDMHDILAHAVSIMVVQAEAGPVAVRTNPDRAEAAFDAIGAAGREAMAQLRRMLGLLKETEGPRDPQPTLDRIPELVGRVGETGPRVSLTTAGEPLALSPDAEIAAYRIVQECLTNMVKHAAATEAEVRLDWSEDALVITVTDDGRGAAPSTRERGRGGPGSPESRGADFLRRTRLRGTDLRRADQRDTDLSGEFGVQRGTDPRGTDPRGTDLSGGSDVQRGTDLRGPGFSGGNGLIGIRERAAACGGIATFGTPPGRERGFQVSVRLPLASA</sequence>
<evidence type="ECO:0000259" key="11">
    <source>
        <dbReference type="Pfam" id="PF02518"/>
    </source>
</evidence>
<dbReference type="Pfam" id="PF23539">
    <property type="entry name" value="DUF7134"/>
    <property type="match status" value="1"/>
</dbReference>
<dbReference type="CDD" id="cd16917">
    <property type="entry name" value="HATPase_UhpB-NarQ-NarX-like"/>
    <property type="match status" value="1"/>
</dbReference>
<keyword evidence="6 14" id="KW-0418">Kinase</keyword>
<feature type="domain" description="DUF7134" evidence="13">
    <location>
        <begin position="9"/>
        <end position="136"/>
    </location>
</feature>
<reference evidence="14 15" key="1">
    <citation type="submission" date="2024-06" db="EMBL/GenBank/DDBJ databases">
        <title>The Natural Products Discovery Center: Release of the First 8490 Sequenced Strains for Exploring Actinobacteria Biosynthetic Diversity.</title>
        <authorList>
            <person name="Kalkreuter E."/>
            <person name="Kautsar S.A."/>
            <person name="Yang D."/>
            <person name="Bader C.D."/>
            <person name="Teijaro C.N."/>
            <person name="Fluegel L."/>
            <person name="Davis C.M."/>
            <person name="Simpson J.R."/>
            <person name="Lauterbach L."/>
            <person name="Steele A.D."/>
            <person name="Gui C."/>
            <person name="Meng S."/>
            <person name="Li G."/>
            <person name="Viehrig K."/>
            <person name="Ye F."/>
            <person name="Su P."/>
            <person name="Kiefer A.F."/>
            <person name="Nichols A."/>
            <person name="Cepeda A.J."/>
            <person name="Yan W."/>
            <person name="Fan B."/>
            <person name="Jiang Y."/>
            <person name="Adhikari A."/>
            <person name="Zheng C.-J."/>
            <person name="Schuster L."/>
            <person name="Cowan T.M."/>
            <person name="Smanski M.J."/>
            <person name="Chevrette M.G."/>
            <person name="De Carvalho L.P.S."/>
            <person name="Shen B."/>
        </authorList>
    </citation>
    <scope>NUCLEOTIDE SEQUENCE [LARGE SCALE GENOMIC DNA]</scope>
    <source>
        <strain evidence="14 15">NPDC050100</strain>
    </source>
</reference>
<protein>
    <recommendedName>
        <fullName evidence="2">histidine kinase</fullName>
        <ecNumber evidence="2">2.7.13.3</ecNumber>
    </recommendedName>
</protein>
<feature type="domain" description="Histidine kinase/HSP90-like ATPase" evidence="11">
    <location>
        <begin position="286"/>
        <end position="453"/>
    </location>
</feature>
<feature type="region of interest" description="Disordered" evidence="10">
    <location>
        <begin position="324"/>
        <end position="416"/>
    </location>
</feature>
<feature type="compositionally biased region" description="Basic and acidic residues" evidence="10">
    <location>
        <begin position="349"/>
        <end position="373"/>
    </location>
</feature>
<dbReference type="InterPro" id="IPR011712">
    <property type="entry name" value="Sig_transdc_His_kin_sub3_dim/P"/>
</dbReference>
<keyword evidence="3" id="KW-0597">Phosphoprotein</keyword>
<evidence type="ECO:0000256" key="8">
    <source>
        <dbReference type="ARBA" id="ARBA00023012"/>
    </source>
</evidence>
<comment type="caution">
    <text evidence="14">The sequence shown here is derived from an EMBL/GenBank/DDBJ whole genome shotgun (WGS) entry which is preliminary data.</text>
</comment>
<proteinExistence type="predicted"/>
<dbReference type="InterPro" id="IPR003594">
    <property type="entry name" value="HATPase_dom"/>
</dbReference>
<evidence type="ECO:0000256" key="3">
    <source>
        <dbReference type="ARBA" id="ARBA00022553"/>
    </source>
</evidence>
<dbReference type="EMBL" id="JBFALK010000013">
    <property type="protein sequence ID" value="MEV0971530.1"/>
    <property type="molecule type" value="Genomic_DNA"/>
</dbReference>
<feature type="compositionally biased region" description="Basic and acidic residues" evidence="10">
    <location>
        <begin position="384"/>
        <end position="393"/>
    </location>
</feature>
<dbReference type="InterPro" id="IPR050482">
    <property type="entry name" value="Sensor_HK_TwoCompSys"/>
</dbReference>
<evidence type="ECO:0000256" key="7">
    <source>
        <dbReference type="ARBA" id="ARBA00022840"/>
    </source>
</evidence>
<dbReference type="EC" id="2.7.13.3" evidence="2"/>
<evidence type="ECO:0000256" key="2">
    <source>
        <dbReference type="ARBA" id="ARBA00012438"/>
    </source>
</evidence>
<name>A0ABV3GIR3_MICGL</name>
<evidence type="ECO:0000256" key="9">
    <source>
        <dbReference type="SAM" id="Coils"/>
    </source>
</evidence>
<dbReference type="SUPFAM" id="SSF55874">
    <property type="entry name" value="ATPase domain of HSP90 chaperone/DNA topoisomerase II/histidine kinase"/>
    <property type="match status" value="1"/>
</dbReference>
<feature type="domain" description="Signal transduction histidine kinase subgroup 3 dimerisation and phosphoacceptor" evidence="12">
    <location>
        <begin position="178"/>
        <end position="243"/>
    </location>
</feature>
<dbReference type="Gene3D" id="3.30.565.10">
    <property type="entry name" value="Histidine kinase-like ATPase, C-terminal domain"/>
    <property type="match status" value="1"/>
</dbReference>
<dbReference type="InterPro" id="IPR036890">
    <property type="entry name" value="HATPase_C_sf"/>
</dbReference>
<dbReference type="PANTHER" id="PTHR24421">
    <property type="entry name" value="NITRATE/NITRITE SENSOR PROTEIN NARX-RELATED"/>
    <property type="match status" value="1"/>
</dbReference>
<dbReference type="Pfam" id="PF07730">
    <property type="entry name" value="HisKA_3"/>
    <property type="match status" value="1"/>
</dbReference>
<feature type="coiled-coil region" evidence="9">
    <location>
        <begin position="153"/>
        <end position="180"/>
    </location>
</feature>
<gene>
    <name evidence="14" type="ORF">AB0I59_23180</name>
</gene>
<dbReference type="Gene3D" id="1.20.5.1930">
    <property type="match status" value="1"/>
</dbReference>
<dbReference type="Proteomes" id="UP001551675">
    <property type="component" value="Unassembled WGS sequence"/>
</dbReference>
<evidence type="ECO:0000256" key="1">
    <source>
        <dbReference type="ARBA" id="ARBA00000085"/>
    </source>
</evidence>
<keyword evidence="7" id="KW-0067">ATP-binding</keyword>
<keyword evidence="5" id="KW-0547">Nucleotide-binding</keyword>
<accession>A0ABV3GIR3</accession>
<organism evidence="14 15">
    <name type="scientific">Microtetraspora glauca</name>
    <dbReference type="NCBI Taxonomy" id="1996"/>
    <lineage>
        <taxon>Bacteria</taxon>
        <taxon>Bacillati</taxon>
        <taxon>Actinomycetota</taxon>
        <taxon>Actinomycetes</taxon>
        <taxon>Streptosporangiales</taxon>
        <taxon>Streptosporangiaceae</taxon>
        <taxon>Microtetraspora</taxon>
    </lineage>
</organism>
<evidence type="ECO:0000313" key="14">
    <source>
        <dbReference type="EMBL" id="MEV0971530.1"/>
    </source>
</evidence>
<evidence type="ECO:0000256" key="4">
    <source>
        <dbReference type="ARBA" id="ARBA00022679"/>
    </source>
</evidence>
<keyword evidence="4" id="KW-0808">Transferase</keyword>
<dbReference type="PANTHER" id="PTHR24421:SF10">
    <property type="entry name" value="NITRATE_NITRITE SENSOR PROTEIN NARQ"/>
    <property type="match status" value="1"/>
</dbReference>
<keyword evidence="15" id="KW-1185">Reference proteome</keyword>
<evidence type="ECO:0000259" key="12">
    <source>
        <dbReference type="Pfam" id="PF07730"/>
    </source>
</evidence>
<keyword evidence="9" id="KW-0175">Coiled coil</keyword>
<evidence type="ECO:0000256" key="10">
    <source>
        <dbReference type="SAM" id="MobiDB-lite"/>
    </source>
</evidence>